<dbReference type="STRING" id="682795.AciX8_2237"/>
<evidence type="ECO:0000256" key="3">
    <source>
        <dbReference type="ARBA" id="ARBA00023237"/>
    </source>
</evidence>
<dbReference type="OrthoDB" id="98005at2"/>
<reference evidence="5 6" key="1">
    <citation type="submission" date="2011-11" db="EMBL/GenBank/DDBJ databases">
        <title>Complete sequence of Granulicella mallensis MP5ACTX8.</title>
        <authorList>
            <consortium name="US DOE Joint Genome Institute"/>
            <person name="Lucas S."/>
            <person name="Copeland A."/>
            <person name="Lapidus A."/>
            <person name="Cheng J.-F."/>
            <person name="Goodwin L."/>
            <person name="Pitluck S."/>
            <person name="Peters L."/>
            <person name="Lu M."/>
            <person name="Detter J.C."/>
            <person name="Han C."/>
            <person name="Tapia R."/>
            <person name="Land M."/>
            <person name="Hauser L."/>
            <person name="Kyrpides N."/>
            <person name="Ivanova N."/>
            <person name="Mikhailova N."/>
            <person name="Pagani I."/>
            <person name="Rawat S."/>
            <person name="Mannisto M."/>
            <person name="Haggblom M."/>
            <person name="Woyke T."/>
        </authorList>
    </citation>
    <scope>NUCLEOTIDE SEQUENCE [LARGE SCALE GENOMIC DNA]</scope>
    <source>
        <strain evidence="6">ATCC BAA-1857 / DSM 23137 / MP5ACTX8</strain>
    </source>
</reference>
<dbReference type="SUPFAM" id="SSF49464">
    <property type="entry name" value="Carboxypeptidase regulatory domain-like"/>
    <property type="match status" value="1"/>
</dbReference>
<evidence type="ECO:0000256" key="2">
    <source>
        <dbReference type="ARBA" id="ARBA00023136"/>
    </source>
</evidence>
<evidence type="ECO:0000256" key="1">
    <source>
        <dbReference type="ARBA" id="ARBA00004442"/>
    </source>
</evidence>
<dbReference type="Pfam" id="PF13620">
    <property type="entry name" value="CarboxypepD_reg"/>
    <property type="match status" value="1"/>
</dbReference>
<dbReference type="Proteomes" id="UP000007113">
    <property type="component" value="Chromosome"/>
</dbReference>
<proteinExistence type="predicted"/>
<dbReference type="Pfam" id="PF25183">
    <property type="entry name" value="OMP_b-brl_4"/>
    <property type="match status" value="1"/>
</dbReference>
<feature type="domain" description="TonB-dependent transporter Oar-like beta-barrel" evidence="4">
    <location>
        <begin position="259"/>
        <end position="1296"/>
    </location>
</feature>
<accession>G8NVH4</accession>
<sequence length="1309" mass="140969">MFQANKKWPSHPSWTRLLLLLSFILILGTSNQIRAQNLTGQSSLSGVVTDNTGAAVVGADVAVINTETNVTTDVITNSTGYFLQDNLNAGHYDIKVTAKGFQTLTQSGITLEASERRNVPVKLNVGSESTSVIVNSDAPLLETESVSTGQTITSAELDSLPNGTSSIYLAMLAPGTQSQLASNYQQNGGSNSLNTPSQSFGAYGRIGANEFSLDGAPNMGNNRGTAISPTADELDQVKIISTAFDAQQEHTFGVTFIQTTKAGTNDIHGTARLRYDNSTFDAFQHFQKLTYLYQRRIAGCDTSPKSSACQLATTKFGLPTNEEYAPSGSIGGPVYIPHVFDGRNKLFFFAAFYRIGFGGGTPKVAAVPTAQERTGNFSDLPQTASIPTTVGYAGKAFAQNCPGSPFFGAYQIYNPFQITFDSKEVPHRAPFCGNVLPSSLLSSHPLVAAVNAAYSNPSQANTPTGNNLNYNAITNGTYEQFTNRFDYALNEANHFFFRYSLGYYTLATDDFTNTDIGQLSTPRFIKNASFGWAHSLSANTVVTATVGASDYTGNGSFYPNEAGFRASDLGLPSYIDDYSGSAAAFPVVSVSSYTSVTAAATNYSHYRTLSFRGDVTTVRGAHAISLGAEWRQQNVAFDGAGSFSGAGSAGTFAFDNTYTQEGNGTTSSFPTTAAGTSYASLLLGINTSASIYKGLPYSRSNPYYTFYAGDVWRVTRKLTIIPGLRYEFEYGPTDKHNQQMVGWDPNASLTIAPAARTAYANTYSTASAALKAILPPSITVAGGPIYAGVNGAPTRQWQNNWRFMPRLGLSYAFTPKTVLRAGYGLFYDSLSIVNENGTTLNGGFSSLTGPVATSDTTHYGSNFTPGSTPLSDPFPESNGSRFVSQVGSSLGADYYSAYASTLGVYNHDRVPARSNRVQFSVEHQFKATTLVQIAYVASRTTDITLDGNANNTHTNTATPTINSTAIPASFFAGGLSPNALSNTLLTQKVANPFYVNNFSGLATTDPALYNQLSKSSYSTSSTIQVANLVRPYPQMSGLQLYQFNGTSQFQEIQVNAFKRVSDGLTATLAYQWNYQKDRDYYQNAFDNHPSLESSNQSPPWRFTASAVYRLPWGRGQQWLQHGWKEAVFGGYVLAATAELQPGPLLNFPNLFYVGDVKAIKLKKPTYVQNDATGVNYVQSFNAAPVTTLSYATAANGAVTCSYTGTGFVDTLVTNYSVCQPNAYNLRVFPTHVEGVRQQGIANYNANLGKTFSPTDRIRFTPQLYVFNLFNHQRSAGATTSPTSTQFGQTNSDQSGANARGITLAFLLNF</sequence>
<dbReference type="Gene3D" id="2.60.40.1120">
    <property type="entry name" value="Carboxypeptidase-like, regulatory domain"/>
    <property type="match status" value="1"/>
</dbReference>
<gene>
    <name evidence="5" type="ordered locus">AciX8_2237</name>
</gene>
<dbReference type="InterPro" id="IPR008969">
    <property type="entry name" value="CarboxyPept-like_regulatory"/>
</dbReference>
<dbReference type="KEGG" id="gma:AciX8_2237"/>
<comment type="subcellular location">
    <subcellularLocation>
        <location evidence="1">Cell outer membrane</location>
    </subcellularLocation>
</comment>
<dbReference type="Gene3D" id="2.40.170.20">
    <property type="entry name" value="TonB-dependent receptor, beta-barrel domain"/>
    <property type="match status" value="1"/>
</dbReference>
<dbReference type="EMBL" id="CP003130">
    <property type="protein sequence ID" value="AEU36555.1"/>
    <property type="molecule type" value="Genomic_DNA"/>
</dbReference>
<name>G8NVH4_GRAMM</name>
<evidence type="ECO:0000313" key="5">
    <source>
        <dbReference type="EMBL" id="AEU36555.1"/>
    </source>
</evidence>
<keyword evidence="3" id="KW-0998">Cell outer membrane</keyword>
<dbReference type="GO" id="GO:0009279">
    <property type="term" value="C:cell outer membrane"/>
    <property type="evidence" value="ECO:0007669"/>
    <property type="project" value="UniProtKB-SubCell"/>
</dbReference>
<evidence type="ECO:0000313" key="6">
    <source>
        <dbReference type="Proteomes" id="UP000007113"/>
    </source>
</evidence>
<organism evidence="5 6">
    <name type="scientific">Granulicella mallensis (strain ATCC BAA-1857 / DSM 23137 / MP5ACTX8)</name>
    <dbReference type="NCBI Taxonomy" id="682795"/>
    <lineage>
        <taxon>Bacteria</taxon>
        <taxon>Pseudomonadati</taxon>
        <taxon>Acidobacteriota</taxon>
        <taxon>Terriglobia</taxon>
        <taxon>Terriglobales</taxon>
        <taxon>Acidobacteriaceae</taxon>
        <taxon>Granulicella</taxon>
    </lineage>
</organism>
<dbReference type="InterPro" id="IPR057601">
    <property type="entry name" value="Oar-like_b-barrel"/>
</dbReference>
<dbReference type="eggNOG" id="COG4771">
    <property type="taxonomic scope" value="Bacteria"/>
</dbReference>
<dbReference type="InterPro" id="IPR036942">
    <property type="entry name" value="Beta-barrel_TonB_sf"/>
</dbReference>
<keyword evidence="2" id="KW-0472">Membrane</keyword>
<protein>
    <recommendedName>
        <fullName evidence="4">TonB-dependent transporter Oar-like beta-barrel domain-containing protein</fullName>
    </recommendedName>
</protein>
<dbReference type="HOGENOM" id="CLU_006298_0_0_0"/>
<dbReference type="RefSeq" id="WP_014265433.1">
    <property type="nucleotide sequence ID" value="NC_016631.1"/>
</dbReference>
<dbReference type="SUPFAM" id="SSF56935">
    <property type="entry name" value="Porins"/>
    <property type="match status" value="1"/>
</dbReference>
<keyword evidence="6" id="KW-1185">Reference proteome</keyword>
<evidence type="ECO:0000259" key="4">
    <source>
        <dbReference type="Pfam" id="PF25183"/>
    </source>
</evidence>